<feature type="compositionally biased region" description="Polar residues" evidence="6">
    <location>
        <begin position="121"/>
        <end position="146"/>
    </location>
</feature>
<keyword evidence="2" id="KW-0479">Metal-binding</keyword>
<keyword evidence="5" id="KW-0539">Nucleus</keyword>
<feature type="compositionally biased region" description="Low complexity" evidence="6">
    <location>
        <begin position="962"/>
        <end position="976"/>
    </location>
</feature>
<evidence type="ECO:0000256" key="3">
    <source>
        <dbReference type="ARBA" id="ARBA00023015"/>
    </source>
</evidence>
<keyword evidence="4" id="KW-0804">Transcription</keyword>
<evidence type="ECO:0000256" key="5">
    <source>
        <dbReference type="ARBA" id="ARBA00023242"/>
    </source>
</evidence>
<dbReference type="GO" id="GO:0006351">
    <property type="term" value="P:DNA-templated transcription"/>
    <property type="evidence" value="ECO:0007669"/>
    <property type="project" value="InterPro"/>
</dbReference>
<dbReference type="EMBL" id="JANBPU010000030">
    <property type="protein sequence ID" value="KAJ1919236.1"/>
    <property type="molecule type" value="Genomic_DNA"/>
</dbReference>
<evidence type="ECO:0000256" key="1">
    <source>
        <dbReference type="ARBA" id="ARBA00004123"/>
    </source>
</evidence>
<feature type="region of interest" description="Disordered" evidence="6">
    <location>
        <begin position="784"/>
        <end position="810"/>
    </location>
</feature>
<feature type="region of interest" description="Disordered" evidence="6">
    <location>
        <begin position="587"/>
        <end position="629"/>
    </location>
</feature>
<dbReference type="GO" id="GO:0000981">
    <property type="term" value="F:DNA-binding transcription factor activity, RNA polymerase II-specific"/>
    <property type="evidence" value="ECO:0007669"/>
    <property type="project" value="InterPro"/>
</dbReference>
<feature type="region of interest" description="Disordered" evidence="6">
    <location>
        <begin position="261"/>
        <end position="292"/>
    </location>
</feature>
<dbReference type="GO" id="GO:0005634">
    <property type="term" value="C:nucleus"/>
    <property type="evidence" value="ECO:0007669"/>
    <property type="project" value="UniProtKB-SubCell"/>
</dbReference>
<feature type="compositionally biased region" description="Low complexity" evidence="6">
    <location>
        <begin position="936"/>
        <end position="950"/>
    </location>
</feature>
<accession>A0A9W8A4X6</accession>
<feature type="compositionally biased region" description="Basic residues" evidence="6">
    <location>
        <begin position="91"/>
        <end position="100"/>
    </location>
</feature>
<keyword evidence="3" id="KW-0805">Transcription regulation</keyword>
<dbReference type="Pfam" id="PF00172">
    <property type="entry name" value="Zn_clus"/>
    <property type="match status" value="1"/>
</dbReference>
<name>A0A9W8A4X6_9FUNG</name>
<dbReference type="PROSITE" id="PS50048">
    <property type="entry name" value="ZN2_CY6_FUNGAL_2"/>
    <property type="match status" value="1"/>
</dbReference>
<dbReference type="InterPro" id="IPR007219">
    <property type="entry name" value="XnlR_reg_dom"/>
</dbReference>
<comment type="caution">
    <text evidence="8">The sequence shown here is derived from an EMBL/GenBank/DDBJ whole genome shotgun (WGS) entry which is preliminary data.</text>
</comment>
<comment type="subcellular location">
    <subcellularLocation>
        <location evidence="1">Nucleus</location>
    </subcellularLocation>
</comment>
<dbReference type="CDD" id="cd00067">
    <property type="entry name" value="GAL4"/>
    <property type="match status" value="1"/>
</dbReference>
<dbReference type="OrthoDB" id="39175at2759"/>
<evidence type="ECO:0000313" key="8">
    <source>
        <dbReference type="EMBL" id="KAJ1919236.1"/>
    </source>
</evidence>
<evidence type="ECO:0000256" key="6">
    <source>
        <dbReference type="SAM" id="MobiDB-lite"/>
    </source>
</evidence>
<evidence type="ECO:0000313" key="9">
    <source>
        <dbReference type="Proteomes" id="UP001150538"/>
    </source>
</evidence>
<keyword evidence="9" id="KW-1185">Reference proteome</keyword>
<feature type="compositionally biased region" description="Low complexity" evidence="6">
    <location>
        <begin position="191"/>
        <end position="200"/>
    </location>
</feature>
<dbReference type="Gene3D" id="4.10.240.10">
    <property type="entry name" value="Zn(2)-C6 fungal-type DNA-binding domain"/>
    <property type="match status" value="1"/>
</dbReference>
<feature type="region of interest" description="Disordered" evidence="6">
    <location>
        <begin position="936"/>
        <end position="981"/>
    </location>
</feature>
<dbReference type="AlphaFoldDB" id="A0A9W8A4X6"/>
<dbReference type="Pfam" id="PF04082">
    <property type="entry name" value="Fungal_trans"/>
    <property type="match status" value="1"/>
</dbReference>
<dbReference type="PROSITE" id="PS00463">
    <property type="entry name" value="ZN2_CY6_FUNGAL_1"/>
    <property type="match status" value="1"/>
</dbReference>
<evidence type="ECO:0000256" key="2">
    <source>
        <dbReference type="ARBA" id="ARBA00022723"/>
    </source>
</evidence>
<dbReference type="PANTHER" id="PTHR47338:SF5">
    <property type="entry name" value="ZN(II)2CYS6 TRANSCRIPTION FACTOR (EUROFUNG)"/>
    <property type="match status" value="1"/>
</dbReference>
<evidence type="ECO:0000256" key="4">
    <source>
        <dbReference type="ARBA" id="ARBA00023163"/>
    </source>
</evidence>
<feature type="region of interest" description="Disordered" evidence="6">
    <location>
        <begin position="886"/>
        <end position="914"/>
    </location>
</feature>
<feature type="compositionally biased region" description="Low complexity" evidence="6">
    <location>
        <begin position="889"/>
        <end position="906"/>
    </location>
</feature>
<gene>
    <name evidence="8" type="ORF">H4219_002087</name>
</gene>
<dbReference type="PANTHER" id="PTHR47338">
    <property type="entry name" value="ZN(II)2CYS6 TRANSCRIPTION FACTOR (EUROFUNG)-RELATED"/>
    <property type="match status" value="1"/>
</dbReference>
<feature type="region of interest" description="Disordered" evidence="6">
    <location>
        <begin position="86"/>
        <end position="202"/>
    </location>
</feature>
<dbReference type="Proteomes" id="UP001150538">
    <property type="component" value="Unassembled WGS sequence"/>
</dbReference>
<sequence length="1060" mass="114003">MSNYGNGGSYVNFQPLVVPSSAVFSTKSSPSQPFLTSIPSVPSNPFMGSQVRLMISCDLCRRRKVRCDGIKPSCSGCIKANSACHYSPVGPRRKPRRRGSSKAPKEDSDSVPPTSAKRKPSTSGASPFEDNTAQTGDPVGVNTSILLNMEPRIGGRVGSEDHISQYSGLSEKSPPKQKAGFGALSPDRHGVSSSVHTSGGEDMDNEYVYSEALQTDTNNRTSASHVGDTNSRVEEMLSIQNQITSLMARLRHLTLGSSLGGDLAHDKSDPSSKQMQSKKDIDQGAYGTAPTQHTTTHCGINITRDLIDHLVTIYFKYSHPMETGMYPQELYEERLKARKVSEPLLLSVLAVASRYSDDRRVQQTPSYLAGNSFYERAKSRLPDLFERDSLESILTLNNLAIYAVGLPVANRSWYFSGIAMRMVTQMSLQKIDAHGRTPGASMLSGPGMESARRAFWSTIFLESLASFASGEPPSTTKEDVHVAEPCDEDGMSTHLAQLTILLLRVSKLNGNRHPESAKFSSEYVTLHDDMVKWYDSFPKHLKIDQESAERDAANNPQLLASKVFIHCVYNGAIIALHQPRVDLVRVDPGKGHIDGSSRGGDGAAGSVGNDSSSTPGKTTAMEAKTPAGLPGHNANMDVQWRLHAQQSCFKAARTITETLVLTQNLDVRYHLVTVGFSIFMAGVVYVTALSCSHPESPEWQFSYNCVKQHMNILEKLGKYFAFHYIMAKHIQAQLSAIQASASASSTSSSQKGGSTNSSVQNSTDMQNQYNQQSHNNYLQHLQQSQQFSNHDHHRHQTFSPESHQNLPFMNNDSVSDIDLLSLLANPPMSIADTLGESMLNMSANNPAGMAGFLSSNMFGQLMSGMASFNASSYGFGSGGISDFLNTEGNSNNSNRSQHQQNLHGVSSSGGGGSAPGSGMLGFSAVSPTISSLFALGHSMSSPPPGSISGSTFNQQVPAGHPQQQQHHQQQQQQQQQPVSSDSWGNLSLLMQAGNIESAAAAAAAATITTSPAALTVTTGGGTGFVDGTINSPMPASVTSPVVSSGTTPSTALRYDFHSTH</sequence>
<dbReference type="GO" id="GO:0003677">
    <property type="term" value="F:DNA binding"/>
    <property type="evidence" value="ECO:0007669"/>
    <property type="project" value="InterPro"/>
</dbReference>
<dbReference type="SUPFAM" id="SSF57701">
    <property type="entry name" value="Zn2/Cys6 DNA-binding domain"/>
    <property type="match status" value="1"/>
</dbReference>
<dbReference type="InterPro" id="IPR001138">
    <property type="entry name" value="Zn2Cys6_DnaBD"/>
</dbReference>
<feature type="domain" description="Zn(2)-C6 fungal-type" evidence="7">
    <location>
        <begin position="56"/>
        <end position="86"/>
    </location>
</feature>
<dbReference type="InterPro" id="IPR050815">
    <property type="entry name" value="TF_fung"/>
</dbReference>
<dbReference type="CDD" id="cd12148">
    <property type="entry name" value="fungal_TF_MHR"/>
    <property type="match status" value="1"/>
</dbReference>
<reference evidence="8" key="1">
    <citation type="submission" date="2022-07" db="EMBL/GenBank/DDBJ databases">
        <title>Phylogenomic reconstructions and comparative analyses of Kickxellomycotina fungi.</title>
        <authorList>
            <person name="Reynolds N.K."/>
            <person name="Stajich J.E."/>
            <person name="Barry K."/>
            <person name="Grigoriev I.V."/>
            <person name="Crous P."/>
            <person name="Smith M.E."/>
        </authorList>
    </citation>
    <scope>NUCLEOTIDE SEQUENCE</scope>
    <source>
        <strain evidence="8">NBRC 100468</strain>
    </source>
</reference>
<evidence type="ECO:0000259" key="7">
    <source>
        <dbReference type="PROSITE" id="PS50048"/>
    </source>
</evidence>
<dbReference type="SMART" id="SM00066">
    <property type="entry name" value="GAL4"/>
    <property type="match status" value="1"/>
</dbReference>
<dbReference type="GO" id="GO:0008270">
    <property type="term" value="F:zinc ion binding"/>
    <property type="evidence" value="ECO:0007669"/>
    <property type="project" value="InterPro"/>
</dbReference>
<feature type="compositionally biased region" description="Polar residues" evidence="6">
    <location>
        <begin position="797"/>
        <end position="810"/>
    </location>
</feature>
<organism evidence="8 9">
    <name type="scientific">Mycoemilia scoparia</name>
    <dbReference type="NCBI Taxonomy" id="417184"/>
    <lineage>
        <taxon>Eukaryota</taxon>
        <taxon>Fungi</taxon>
        <taxon>Fungi incertae sedis</taxon>
        <taxon>Zoopagomycota</taxon>
        <taxon>Kickxellomycotina</taxon>
        <taxon>Kickxellomycetes</taxon>
        <taxon>Kickxellales</taxon>
        <taxon>Kickxellaceae</taxon>
        <taxon>Mycoemilia</taxon>
    </lineage>
</organism>
<protein>
    <recommendedName>
        <fullName evidence="7">Zn(2)-C6 fungal-type domain-containing protein</fullName>
    </recommendedName>
</protein>
<proteinExistence type="predicted"/>
<dbReference type="SMART" id="SM00906">
    <property type="entry name" value="Fungal_trans"/>
    <property type="match status" value="1"/>
</dbReference>
<dbReference type="InterPro" id="IPR036864">
    <property type="entry name" value="Zn2-C6_fun-type_DNA-bd_sf"/>
</dbReference>